<evidence type="ECO:0000256" key="1">
    <source>
        <dbReference type="SAM" id="Phobius"/>
    </source>
</evidence>
<name>A0ABS8FWX2_9FIRM</name>
<evidence type="ECO:0000313" key="2">
    <source>
        <dbReference type="EMBL" id="MCC2254447.1"/>
    </source>
</evidence>
<dbReference type="Proteomes" id="UP001198151">
    <property type="component" value="Unassembled WGS sequence"/>
</dbReference>
<comment type="caution">
    <text evidence="2">The sequence shown here is derived from an EMBL/GenBank/DDBJ whole genome shotgun (WGS) entry which is preliminary data.</text>
</comment>
<keyword evidence="3" id="KW-1185">Reference proteome</keyword>
<feature type="transmembrane region" description="Helical" evidence="1">
    <location>
        <begin position="327"/>
        <end position="348"/>
    </location>
</feature>
<reference evidence="2 3" key="1">
    <citation type="submission" date="2021-10" db="EMBL/GenBank/DDBJ databases">
        <title>Anaerobic single-cell dispensing facilitates the cultivation of human gut bacteria.</title>
        <authorList>
            <person name="Afrizal A."/>
        </authorList>
    </citation>
    <scope>NUCLEOTIDE SEQUENCE [LARGE SCALE GENOMIC DNA]</scope>
    <source>
        <strain evidence="2 3">CLA-AA-H200</strain>
    </source>
</reference>
<keyword evidence="1" id="KW-0472">Membrane</keyword>
<proteinExistence type="predicted"/>
<dbReference type="PANTHER" id="PTHR37305">
    <property type="entry name" value="INTEGRAL MEMBRANE PROTEIN-RELATED"/>
    <property type="match status" value="1"/>
</dbReference>
<dbReference type="EMBL" id="JAJEQX010000012">
    <property type="protein sequence ID" value="MCC2254447.1"/>
    <property type="molecule type" value="Genomic_DNA"/>
</dbReference>
<gene>
    <name evidence="2" type="ORF">LKD70_08460</name>
</gene>
<accession>A0ABS8FWX2</accession>
<feature type="transmembrane region" description="Helical" evidence="1">
    <location>
        <begin position="17"/>
        <end position="39"/>
    </location>
</feature>
<feature type="transmembrane region" description="Helical" evidence="1">
    <location>
        <begin position="197"/>
        <end position="219"/>
    </location>
</feature>
<evidence type="ECO:0000313" key="3">
    <source>
        <dbReference type="Proteomes" id="UP001198151"/>
    </source>
</evidence>
<keyword evidence="1" id="KW-0812">Transmembrane</keyword>
<keyword evidence="1" id="KW-1133">Transmembrane helix</keyword>
<feature type="transmembrane region" description="Helical" evidence="1">
    <location>
        <begin position="368"/>
        <end position="401"/>
    </location>
</feature>
<protein>
    <submittedName>
        <fullName evidence="2">ABC transporter permease</fullName>
    </submittedName>
</protein>
<organism evidence="2 3">
    <name type="scientific">Ruminococcus turbiniformis</name>
    <dbReference type="NCBI Taxonomy" id="2881258"/>
    <lineage>
        <taxon>Bacteria</taxon>
        <taxon>Bacillati</taxon>
        <taxon>Bacillota</taxon>
        <taxon>Clostridia</taxon>
        <taxon>Eubacteriales</taxon>
        <taxon>Oscillospiraceae</taxon>
        <taxon>Ruminococcus</taxon>
    </lineage>
</organism>
<feature type="transmembrane region" description="Helical" evidence="1">
    <location>
        <begin position="294"/>
        <end position="315"/>
    </location>
</feature>
<dbReference type="PANTHER" id="PTHR37305:SF1">
    <property type="entry name" value="MEMBRANE PROTEIN"/>
    <property type="match status" value="1"/>
</dbReference>
<feature type="transmembrane region" description="Helical" evidence="1">
    <location>
        <begin position="240"/>
        <end position="261"/>
    </location>
</feature>
<dbReference type="RefSeq" id="WP_227707584.1">
    <property type="nucleotide sequence ID" value="NZ_JAJEQX010000012.1"/>
</dbReference>
<sequence length="407" mass="45426">MFCYELKKVLSKVSSRIALVVLLTALLIVSFLAITSVSYTKSDGSSVSGTSAADSLRQEKEKWTGYITEDVLRQVITENTAVNQSPEYQSDNVTDNNIAYSRKQGFSDIRELINMAFSGFQDYDYYRVDSVTADEVGELYGKRVENLREWLYSDEISDTFTESEKQYLIQEYEKMDTPLYYTYADGWKALLEYAPTLIMLTVLVTGFLVSGIFPGEFSLKADSVYFSSRYGRNRGVRAKIAAGFCLQTALYWTTMLLYTGIVLFSLGAEGGECAVQTWLGGWKSFYNITLFQDYALTLIGGYAGELFILSLSMLISAKTRSAVLASALPFIVLFVPSILSSVNVLSKLLGLLPDQLLQISTVINTFNLYQIGGIVMGAVPLLFVLYPVLFVLMLPGTYFVYSKAEIK</sequence>